<feature type="compositionally biased region" description="Basic and acidic residues" evidence="13">
    <location>
        <begin position="64"/>
        <end position="75"/>
    </location>
</feature>
<dbReference type="InterPro" id="IPR014001">
    <property type="entry name" value="Helicase_ATP-bd"/>
</dbReference>
<dbReference type="OrthoDB" id="196131at2759"/>
<sequence length="670" mass="76467">MGDSNNKNIDKVQVDHGKDESDSSSSEEFVYEPRSSRKKRFMDNLINSFINNKKKRKDEYELEDEKRGSKYDSSEKSMGSENNENDEEDAEKHNNKEDKKKKDGIKKDMNKKMENEVKTNMQKSLLETYYKMRLEAQNNAVDETEEIRKREEKILAQVSKALNAPLQSVKERAKGIVYKENFKTIWTLPKKYKQLSNKYVNKIRNVFYIDVSGNDIPPPIKNFRDMKFPKPILKALKKKKIDKPTQIQMQGLPSILLGRDIIGIAFTGSGKTIVFVLPLVMICLEGEMRCKIEDGEGPLGLIVCPSRELATQTHNVIKYFCEFLHNDDFPMLKSLCMIGGISTYEQGREIQKGIHMVVATPGRLNDMLNKKRMTLEQCRYLCFDEADRLIDLGFEEEVRNTLDHFSRQRQTLLFSATMPKKIQEFAKSTLVNPIIINVGRAGAANLDVIQEVEYVKEELKLSYLLEVLQKTGPPVLIFCENKKDVDDVHEYLLLKGVNAIAIHGNLGQSERQEAINLFREGKKDILVGTDVASKGLDFPSIEHVINYDMPKDIENYVHRIGRTGRCGKTGIATTFINKNQEEAILLDLKALLIEAKQKIPPFLEMLDSKGINLKEIGGVKGCSYCGGLGHRITQCSKLESQRNKQISFTNKDILSSSNKHNNMHAYTGDW</sequence>
<dbReference type="RefSeq" id="XP_028543869.1">
    <property type="nucleotide sequence ID" value="XM_028688068.1"/>
</dbReference>
<evidence type="ECO:0000259" key="15">
    <source>
        <dbReference type="PROSITE" id="PS51194"/>
    </source>
</evidence>
<evidence type="ECO:0000256" key="10">
    <source>
        <dbReference type="ARBA" id="ARBA00023594"/>
    </source>
</evidence>
<gene>
    <name evidence="17" type="ORF">PGO_100340</name>
</gene>
<evidence type="ECO:0000256" key="3">
    <source>
        <dbReference type="ARBA" id="ARBA00022741"/>
    </source>
</evidence>
<accession>A0A1Y1JGA5</accession>
<dbReference type="Pfam" id="PF00270">
    <property type="entry name" value="DEAD"/>
    <property type="match status" value="1"/>
</dbReference>
<evidence type="ECO:0000256" key="9">
    <source>
        <dbReference type="ARBA" id="ARBA00022884"/>
    </source>
</evidence>
<comment type="similarity">
    <text evidence="10">Belongs to the DEAD box helicase family. DDX41 subfamily.</text>
</comment>
<dbReference type="FunFam" id="3.40.50.300:FF:000449">
    <property type="entry name" value="Probable ATP-dependent RNA helicase DDX41"/>
    <property type="match status" value="1"/>
</dbReference>
<dbReference type="EC" id="3.6.4.13" evidence="1"/>
<evidence type="ECO:0000256" key="8">
    <source>
        <dbReference type="ARBA" id="ARBA00022840"/>
    </source>
</evidence>
<dbReference type="EMBL" id="BDQF01000011">
    <property type="protein sequence ID" value="GAW81280.1"/>
    <property type="molecule type" value="Genomic_DNA"/>
</dbReference>
<evidence type="ECO:0000256" key="5">
    <source>
        <dbReference type="ARBA" id="ARBA00022801"/>
    </source>
</evidence>
<dbReference type="GO" id="GO:0005634">
    <property type="term" value="C:nucleus"/>
    <property type="evidence" value="ECO:0007669"/>
    <property type="project" value="UniProtKB-ARBA"/>
</dbReference>
<dbReference type="SUPFAM" id="SSF52540">
    <property type="entry name" value="P-loop containing nucleoside triphosphate hydrolases"/>
    <property type="match status" value="1"/>
</dbReference>
<feature type="domain" description="Helicase C-terminal" evidence="15">
    <location>
        <begin position="447"/>
        <end position="607"/>
    </location>
</feature>
<dbReference type="PANTHER" id="PTHR47958">
    <property type="entry name" value="ATP-DEPENDENT RNA HELICASE DBP3"/>
    <property type="match status" value="1"/>
</dbReference>
<keyword evidence="7" id="KW-0862">Zinc</keyword>
<dbReference type="GO" id="GO:0005524">
    <property type="term" value="F:ATP binding"/>
    <property type="evidence" value="ECO:0007669"/>
    <property type="project" value="UniProtKB-KW"/>
</dbReference>
<dbReference type="PROSITE" id="PS51195">
    <property type="entry name" value="Q_MOTIF"/>
    <property type="match status" value="1"/>
</dbReference>
<dbReference type="InterPro" id="IPR011545">
    <property type="entry name" value="DEAD/DEAH_box_helicase_dom"/>
</dbReference>
<dbReference type="OMA" id="FKTIWTL"/>
<dbReference type="Proteomes" id="UP000195521">
    <property type="component" value="Unassembled WGS sequence"/>
</dbReference>
<keyword evidence="3" id="KW-0547">Nucleotide-binding</keyword>
<dbReference type="InterPro" id="IPR014014">
    <property type="entry name" value="RNA_helicase_DEAD_Q_motif"/>
</dbReference>
<dbReference type="SMART" id="SM00487">
    <property type="entry name" value="DEXDc"/>
    <property type="match status" value="1"/>
</dbReference>
<dbReference type="GO" id="GO:0008270">
    <property type="term" value="F:zinc ion binding"/>
    <property type="evidence" value="ECO:0007669"/>
    <property type="project" value="UniProtKB-KW"/>
</dbReference>
<evidence type="ECO:0000313" key="17">
    <source>
        <dbReference type="EMBL" id="GAW81280.1"/>
    </source>
</evidence>
<dbReference type="SMART" id="SM00490">
    <property type="entry name" value="HELICc"/>
    <property type="match status" value="1"/>
</dbReference>
<evidence type="ECO:0000256" key="7">
    <source>
        <dbReference type="ARBA" id="ARBA00022833"/>
    </source>
</evidence>
<dbReference type="GO" id="GO:0003723">
    <property type="term" value="F:RNA binding"/>
    <property type="evidence" value="ECO:0007669"/>
    <property type="project" value="UniProtKB-KW"/>
</dbReference>
<keyword evidence="8" id="KW-0067">ATP-binding</keyword>
<keyword evidence="6 17" id="KW-0347">Helicase</keyword>
<feature type="region of interest" description="Disordered" evidence="13">
    <location>
        <begin position="1"/>
        <end position="110"/>
    </location>
</feature>
<dbReference type="AlphaFoldDB" id="A0A1Y1JGA5"/>
<evidence type="ECO:0000256" key="13">
    <source>
        <dbReference type="SAM" id="MobiDB-lite"/>
    </source>
</evidence>
<feature type="domain" description="DEAD-box RNA helicase Q" evidence="16">
    <location>
        <begin position="221"/>
        <end position="249"/>
    </location>
</feature>
<reference evidence="18" key="1">
    <citation type="submission" date="2017-04" db="EMBL/GenBank/DDBJ databases">
        <title>Plasmodium gonderi genome.</title>
        <authorList>
            <person name="Arisue N."/>
            <person name="Honma H."/>
            <person name="Kawai S."/>
            <person name="Tougan T."/>
            <person name="Tanabe K."/>
            <person name="Horii T."/>
        </authorList>
    </citation>
    <scope>NUCLEOTIDE SEQUENCE [LARGE SCALE GENOMIC DNA]</scope>
    <source>
        <strain evidence="18">ATCC 30045</strain>
    </source>
</reference>
<evidence type="ECO:0000256" key="6">
    <source>
        <dbReference type="ARBA" id="ARBA00022806"/>
    </source>
</evidence>
<keyword evidence="18" id="KW-1185">Reference proteome</keyword>
<feature type="compositionally biased region" description="Basic and acidic residues" evidence="13">
    <location>
        <begin position="90"/>
        <end position="110"/>
    </location>
</feature>
<proteinExistence type="inferred from homology"/>
<dbReference type="GeneID" id="39748000"/>
<keyword evidence="5" id="KW-0378">Hydrolase</keyword>
<evidence type="ECO:0000256" key="12">
    <source>
        <dbReference type="PROSITE-ProRule" id="PRU00552"/>
    </source>
</evidence>
<dbReference type="InterPro" id="IPR001650">
    <property type="entry name" value="Helicase_C-like"/>
</dbReference>
<dbReference type="InterPro" id="IPR027417">
    <property type="entry name" value="P-loop_NTPase"/>
</dbReference>
<dbReference type="Gene3D" id="3.40.50.300">
    <property type="entry name" value="P-loop containing nucleotide triphosphate hydrolases"/>
    <property type="match status" value="2"/>
</dbReference>
<evidence type="ECO:0000313" key="18">
    <source>
        <dbReference type="Proteomes" id="UP000195521"/>
    </source>
</evidence>
<feature type="short sequence motif" description="Q motif" evidence="12">
    <location>
        <begin position="221"/>
        <end position="249"/>
    </location>
</feature>
<evidence type="ECO:0000256" key="2">
    <source>
        <dbReference type="ARBA" id="ARBA00022723"/>
    </source>
</evidence>
<dbReference type="FunFam" id="3.40.50.300:FF:000657">
    <property type="entry name" value="Probable ATP-dependent RNA helicase DDX41"/>
    <property type="match status" value="1"/>
</dbReference>
<feature type="domain" description="Helicase ATP-binding" evidence="14">
    <location>
        <begin position="252"/>
        <end position="436"/>
    </location>
</feature>
<dbReference type="GO" id="GO:0016787">
    <property type="term" value="F:hydrolase activity"/>
    <property type="evidence" value="ECO:0007669"/>
    <property type="project" value="UniProtKB-KW"/>
</dbReference>
<evidence type="ECO:0000256" key="11">
    <source>
        <dbReference type="ARBA" id="ARBA00047984"/>
    </source>
</evidence>
<keyword evidence="9" id="KW-0694">RNA-binding</keyword>
<dbReference type="GO" id="GO:0003724">
    <property type="term" value="F:RNA helicase activity"/>
    <property type="evidence" value="ECO:0007669"/>
    <property type="project" value="UniProtKB-EC"/>
</dbReference>
<dbReference type="PROSITE" id="PS51194">
    <property type="entry name" value="HELICASE_CTER"/>
    <property type="match status" value="1"/>
</dbReference>
<feature type="compositionally biased region" description="Basic and acidic residues" evidence="13">
    <location>
        <begin position="8"/>
        <end position="21"/>
    </location>
</feature>
<name>A0A1Y1JGA5_PLAGO</name>
<comment type="catalytic activity">
    <reaction evidence="11">
        <text>ATP + H2O = ADP + phosphate + H(+)</text>
        <dbReference type="Rhea" id="RHEA:13065"/>
        <dbReference type="ChEBI" id="CHEBI:15377"/>
        <dbReference type="ChEBI" id="CHEBI:15378"/>
        <dbReference type="ChEBI" id="CHEBI:30616"/>
        <dbReference type="ChEBI" id="CHEBI:43474"/>
        <dbReference type="ChEBI" id="CHEBI:456216"/>
        <dbReference type="EC" id="3.6.4.13"/>
    </reaction>
</comment>
<keyword evidence="4" id="KW-0863">Zinc-finger</keyword>
<dbReference type="CDD" id="cd18787">
    <property type="entry name" value="SF2_C_DEAD"/>
    <property type="match status" value="1"/>
</dbReference>
<evidence type="ECO:0000256" key="1">
    <source>
        <dbReference type="ARBA" id="ARBA00012552"/>
    </source>
</evidence>
<dbReference type="GO" id="GO:0005737">
    <property type="term" value="C:cytoplasm"/>
    <property type="evidence" value="ECO:0007669"/>
    <property type="project" value="UniProtKB-ARBA"/>
</dbReference>
<organism evidence="17 18">
    <name type="scientific">Plasmodium gonderi</name>
    <dbReference type="NCBI Taxonomy" id="77519"/>
    <lineage>
        <taxon>Eukaryota</taxon>
        <taxon>Sar</taxon>
        <taxon>Alveolata</taxon>
        <taxon>Apicomplexa</taxon>
        <taxon>Aconoidasida</taxon>
        <taxon>Haemosporida</taxon>
        <taxon>Plasmodiidae</taxon>
        <taxon>Plasmodium</taxon>
        <taxon>Plasmodium (Plasmodium)</taxon>
    </lineage>
</organism>
<evidence type="ECO:0000259" key="16">
    <source>
        <dbReference type="PROSITE" id="PS51195"/>
    </source>
</evidence>
<comment type="caution">
    <text evidence="17">The sequence shown here is derived from an EMBL/GenBank/DDBJ whole genome shotgun (WGS) entry which is preliminary data.</text>
</comment>
<evidence type="ECO:0000259" key="14">
    <source>
        <dbReference type="PROSITE" id="PS51192"/>
    </source>
</evidence>
<protein>
    <recommendedName>
        <fullName evidence="1">RNA helicase</fullName>
        <ecNumber evidence="1">3.6.4.13</ecNumber>
    </recommendedName>
</protein>
<evidence type="ECO:0000256" key="4">
    <source>
        <dbReference type="ARBA" id="ARBA00022771"/>
    </source>
</evidence>
<keyword evidence="2" id="KW-0479">Metal-binding</keyword>
<dbReference type="PROSITE" id="PS51192">
    <property type="entry name" value="HELICASE_ATP_BIND_1"/>
    <property type="match status" value="1"/>
</dbReference>
<dbReference type="Pfam" id="PF00271">
    <property type="entry name" value="Helicase_C"/>
    <property type="match status" value="1"/>
</dbReference>